<accession>A0A6N0HZF7</accession>
<dbReference type="NCBIfam" id="TIGR00229">
    <property type="entry name" value="sensory_box"/>
    <property type="match status" value="1"/>
</dbReference>
<dbReference type="Gene3D" id="3.30.450.20">
    <property type="entry name" value="PAS domain"/>
    <property type="match status" value="1"/>
</dbReference>
<dbReference type="CDD" id="cd00130">
    <property type="entry name" value="PAS"/>
    <property type="match status" value="1"/>
</dbReference>
<keyword evidence="3" id="KW-1185">Reference proteome</keyword>
<dbReference type="Pfam" id="PF00989">
    <property type="entry name" value="PAS"/>
    <property type="match status" value="1"/>
</dbReference>
<feature type="domain" description="PAS" evidence="1">
    <location>
        <begin position="1"/>
        <end position="32"/>
    </location>
</feature>
<dbReference type="InterPro" id="IPR035965">
    <property type="entry name" value="PAS-like_dom_sf"/>
</dbReference>
<dbReference type="AlphaFoldDB" id="A0A6N0HZF7"/>
<dbReference type="RefSeq" id="WP_174673559.1">
    <property type="nucleotide sequence ID" value="NZ_CP054491.1"/>
</dbReference>
<reference evidence="2 3" key="1">
    <citation type="submission" date="2020-05" db="EMBL/GenBank/DDBJ databases">
        <title>Horizontal transmission and recombination maintain forever young bacterial symbiont genomes.</title>
        <authorList>
            <person name="Russell S.L."/>
            <person name="Pepper-Tunick E."/>
            <person name="Svedberg J."/>
            <person name="Byrne A."/>
            <person name="Ruelas Castillo J."/>
            <person name="Vollmers C."/>
            <person name="Beinart R.A."/>
            <person name="Corbett-Detig R."/>
        </authorList>
    </citation>
    <scope>NUCLEOTIDE SEQUENCE [LARGE SCALE GENOMIC DNA]</scope>
    <source>
        <strain evidence="2">Santa_Monica_outfall</strain>
    </source>
</reference>
<dbReference type="Proteomes" id="UP000509658">
    <property type="component" value="Chromosome"/>
</dbReference>
<dbReference type="KEGG" id="rev:HUE57_16800"/>
<proteinExistence type="predicted"/>
<gene>
    <name evidence="2" type="ORF">HUE57_16800</name>
</gene>
<dbReference type="GO" id="GO:0006355">
    <property type="term" value="P:regulation of DNA-templated transcription"/>
    <property type="evidence" value="ECO:0007669"/>
    <property type="project" value="InterPro"/>
</dbReference>
<protein>
    <submittedName>
        <fullName evidence="2">PAS domain-containing protein</fullName>
    </submittedName>
</protein>
<evidence type="ECO:0000259" key="1">
    <source>
        <dbReference type="PROSITE" id="PS50112"/>
    </source>
</evidence>
<dbReference type="SUPFAM" id="SSF55785">
    <property type="entry name" value="PYP-like sensor domain (PAS domain)"/>
    <property type="match status" value="1"/>
</dbReference>
<evidence type="ECO:0000313" key="2">
    <source>
        <dbReference type="EMBL" id="QKQ27757.1"/>
    </source>
</evidence>
<sequence>MLVTNTEGKIVSANPAFSRITGYSEADAVGQSPHLLNSGLQSKGFFDLMWRQLRETDHWQGKLLIGEKWRDLP</sequence>
<dbReference type="EMBL" id="CP054491">
    <property type="protein sequence ID" value="QKQ27757.1"/>
    <property type="molecule type" value="Genomic_DNA"/>
</dbReference>
<organism evidence="2 3">
    <name type="scientific">Candidatus Reidiella endopervernicosa</name>
    <dbReference type="NCBI Taxonomy" id="2738883"/>
    <lineage>
        <taxon>Bacteria</taxon>
        <taxon>Pseudomonadati</taxon>
        <taxon>Pseudomonadota</taxon>
        <taxon>Gammaproteobacteria</taxon>
        <taxon>Candidatus Reidiella</taxon>
    </lineage>
</organism>
<evidence type="ECO:0000313" key="3">
    <source>
        <dbReference type="Proteomes" id="UP000509658"/>
    </source>
</evidence>
<dbReference type="InterPro" id="IPR013767">
    <property type="entry name" value="PAS_fold"/>
</dbReference>
<dbReference type="PROSITE" id="PS50112">
    <property type="entry name" value="PAS"/>
    <property type="match status" value="1"/>
</dbReference>
<dbReference type="InterPro" id="IPR000014">
    <property type="entry name" value="PAS"/>
</dbReference>
<name>A0A6N0HZF7_9GAMM</name>